<dbReference type="EMBL" id="JAXUIA010000014">
    <property type="protein sequence ID" value="MEA0978331.1"/>
    <property type="molecule type" value="Genomic_DNA"/>
</dbReference>
<proteinExistence type="predicted"/>
<dbReference type="RefSeq" id="WP_322611992.1">
    <property type="nucleotide sequence ID" value="NZ_JAXLNX010000019.1"/>
</dbReference>
<sequence>MAGTENKVEYGLSNVHYAPYSIVNDEIVFETPIPIPGAVSMTSDPVGEASKFFADNVVYYVAKSNQGYEANLSIALIPQKFAIDALGEELDAEDGVMNELADSQGKPFALLFQFEGDQKATRHVLYNCTANRPSISGNTKEEGTEIAPNELTLTASPMKIGDKMLVKTKTTSKTTEEIYDSWFTKVYKKTVAPAP</sequence>
<evidence type="ECO:0000313" key="1">
    <source>
        <dbReference type="EMBL" id="MEA0978331.1"/>
    </source>
</evidence>
<gene>
    <name evidence="1" type="ORF">U6C28_18655</name>
</gene>
<dbReference type="NCBIfam" id="TIGR01603">
    <property type="entry name" value="maj_tail_phi13"/>
    <property type="match status" value="1"/>
</dbReference>
<evidence type="ECO:0000313" key="2">
    <source>
        <dbReference type="Proteomes" id="UP001289615"/>
    </source>
</evidence>
<accession>A0ABU5NQK4</accession>
<dbReference type="InterPro" id="IPR006490">
    <property type="entry name" value="Maj_tail_phi13"/>
</dbReference>
<protein>
    <submittedName>
        <fullName evidence="1">Major tail protein</fullName>
    </submittedName>
</protein>
<comment type="caution">
    <text evidence="1">The sequence shown here is derived from an EMBL/GenBank/DDBJ whole genome shotgun (WGS) entry which is preliminary data.</text>
</comment>
<dbReference type="Proteomes" id="UP001289615">
    <property type="component" value="Unassembled WGS sequence"/>
</dbReference>
<reference evidence="1 2" key="1">
    <citation type="submission" date="2023-12" db="EMBL/GenBank/DDBJ databases">
        <title>Genome comparison identifies genes involved in endophytic behavior of Lysinibacillus irui and provides insights into its role as a plant-growth promoting bacterium.</title>
        <authorList>
            <person name="Hilario S."/>
            <person name="Matos I."/>
            <person name="Goncalves M.F.M."/>
            <person name="Pardo C.A."/>
            <person name="Santos M.J."/>
        </authorList>
    </citation>
    <scope>NUCLEOTIDE SEQUENCE [LARGE SCALE GENOMIC DNA]</scope>
    <source>
        <strain evidence="1 2">B3</strain>
    </source>
</reference>
<name>A0ABU5NQK4_9BACI</name>
<organism evidence="1 2">
    <name type="scientific">Lysinibacillus irui</name>
    <dbReference type="NCBI Taxonomy" id="2998077"/>
    <lineage>
        <taxon>Bacteria</taxon>
        <taxon>Bacillati</taxon>
        <taxon>Bacillota</taxon>
        <taxon>Bacilli</taxon>
        <taxon>Bacillales</taxon>
        <taxon>Bacillaceae</taxon>
        <taxon>Lysinibacillus</taxon>
    </lineage>
</organism>
<keyword evidence="2" id="KW-1185">Reference proteome</keyword>